<dbReference type="Pfam" id="PF00795">
    <property type="entry name" value="CN_hydrolase"/>
    <property type="match status" value="1"/>
</dbReference>
<dbReference type="Gene3D" id="3.60.110.10">
    <property type="entry name" value="Carbon-nitrogen hydrolase"/>
    <property type="match status" value="1"/>
</dbReference>
<evidence type="ECO:0000256" key="2">
    <source>
        <dbReference type="ARBA" id="ARBA00022801"/>
    </source>
</evidence>
<evidence type="ECO:0000313" key="4">
    <source>
        <dbReference type="EMBL" id="MCE2596052.1"/>
    </source>
</evidence>
<organism evidence="4 5">
    <name type="scientific">Motilimonas cestriensis</name>
    <dbReference type="NCBI Taxonomy" id="2742685"/>
    <lineage>
        <taxon>Bacteria</taxon>
        <taxon>Pseudomonadati</taxon>
        <taxon>Pseudomonadota</taxon>
        <taxon>Gammaproteobacteria</taxon>
        <taxon>Alteromonadales</taxon>
        <taxon>Alteromonadales genera incertae sedis</taxon>
        <taxon>Motilimonas</taxon>
    </lineage>
</organism>
<dbReference type="EMBL" id="JAIMJA010000015">
    <property type="protein sequence ID" value="MCE2596052.1"/>
    <property type="molecule type" value="Genomic_DNA"/>
</dbReference>
<proteinExistence type="inferred from homology"/>
<dbReference type="CDD" id="cd07572">
    <property type="entry name" value="nit"/>
    <property type="match status" value="1"/>
</dbReference>
<dbReference type="PANTHER" id="PTHR23088">
    <property type="entry name" value="NITRILASE-RELATED"/>
    <property type="match status" value="1"/>
</dbReference>
<gene>
    <name evidence="4" type="ORF">K6Y31_14660</name>
</gene>
<dbReference type="GO" id="GO:0016787">
    <property type="term" value="F:hydrolase activity"/>
    <property type="evidence" value="ECO:0007669"/>
    <property type="project" value="UniProtKB-KW"/>
</dbReference>
<dbReference type="InterPro" id="IPR003010">
    <property type="entry name" value="C-N_Hydrolase"/>
</dbReference>
<dbReference type="PROSITE" id="PS50263">
    <property type="entry name" value="CN_HYDROLASE"/>
    <property type="match status" value="1"/>
</dbReference>
<protein>
    <submittedName>
        <fullName evidence="4">Carbon-nitrogen hydrolase family protein</fullName>
    </submittedName>
</protein>
<dbReference type="SUPFAM" id="SSF56317">
    <property type="entry name" value="Carbon-nitrogen hydrolase"/>
    <property type="match status" value="1"/>
</dbReference>
<dbReference type="InterPro" id="IPR036526">
    <property type="entry name" value="C-N_Hydrolase_sf"/>
</dbReference>
<comment type="similarity">
    <text evidence="1">Belongs to the carbon-nitrogen hydrolase superfamily. NIT1/NIT2 family.</text>
</comment>
<feature type="domain" description="CN hydrolase" evidence="3">
    <location>
        <begin position="2"/>
        <end position="250"/>
    </location>
</feature>
<sequence>MNNVSLIQLISCSKSADNLARIEQLLYQLAPKPKQWVLLPENAIIFGVKQDYLAAKEKLGAGPLQDALAKLAQRFNIYLVCGSFPIESEEADRVYTSSLVFSPQGQLIKHYHKLHLFDAQVADGKGSYQESDTFKPGNQLAYLNENGLTLGLTICYDLRFPALFQQLRLAGAQVIFVPAAFTYVTGKAHWLPLLQARAIETQCYIVAANQGGDHSKERQTWGHSCIIDPWGEIVEQLELGEGVLSAAVDLTKLEDIRRRMPVMEHQRIVGQRLNKKD</sequence>
<keyword evidence="2 4" id="KW-0378">Hydrolase</keyword>
<dbReference type="Proteomes" id="UP001201273">
    <property type="component" value="Unassembled WGS sequence"/>
</dbReference>
<reference evidence="4 5" key="1">
    <citation type="journal article" date="2022" name="Environ. Microbiol. Rep.">
        <title>Eco-phylogenetic analyses reveal divergent evolution of vitamin B12 metabolism in the marine bacterial family 'Psychromonadaceae'.</title>
        <authorList>
            <person name="Jin X."/>
            <person name="Yang Y."/>
            <person name="Cao H."/>
            <person name="Gao B."/>
            <person name="Zhao Z."/>
        </authorList>
    </citation>
    <scope>NUCLEOTIDE SEQUENCE [LARGE SCALE GENOMIC DNA]</scope>
    <source>
        <strain evidence="4 5">MKS20</strain>
    </source>
</reference>
<comment type="caution">
    <text evidence="4">The sequence shown here is derived from an EMBL/GenBank/DDBJ whole genome shotgun (WGS) entry which is preliminary data.</text>
</comment>
<dbReference type="RefSeq" id="WP_233053710.1">
    <property type="nucleotide sequence ID" value="NZ_JAIMJA010000015.1"/>
</dbReference>
<evidence type="ECO:0000256" key="1">
    <source>
        <dbReference type="ARBA" id="ARBA00010613"/>
    </source>
</evidence>
<keyword evidence="5" id="KW-1185">Reference proteome</keyword>
<dbReference type="InterPro" id="IPR045254">
    <property type="entry name" value="Nit1/2_C-N_Hydrolase"/>
</dbReference>
<evidence type="ECO:0000313" key="5">
    <source>
        <dbReference type="Proteomes" id="UP001201273"/>
    </source>
</evidence>
<dbReference type="PANTHER" id="PTHR23088:SF27">
    <property type="entry name" value="DEAMINATED GLUTATHIONE AMIDASE"/>
    <property type="match status" value="1"/>
</dbReference>
<dbReference type="PROSITE" id="PS01227">
    <property type="entry name" value="UPF0012"/>
    <property type="match status" value="1"/>
</dbReference>
<accession>A0ABS8WD47</accession>
<dbReference type="InterPro" id="IPR001110">
    <property type="entry name" value="UPF0012_CS"/>
</dbReference>
<name>A0ABS8WD47_9GAMM</name>
<evidence type="ECO:0000259" key="3">
    <source>
        <dbReference type="PROSITE" id="PS50263"/>
    </source>
</evidence>